<dbReference type="CDD" id="cd16144">
    <property type="entry name" value="ARS_like"/>
    <property type="match status" value="1"/>
</dbReference>
<feature type="region of interest" description="Disordered" evidence="7">
    <location>
        <begin position="455"/>
        <end position="486"/>
    </location>
</feature>
<evidence type="ECO:0000256" key="1">
    <source>
        <dbReference type="ARBA" id="ARBA00001913"/>
    </source>
</evidence>
<evidence type="ECO:0000256" key="5">
    <source>
        <dbReference type="ARBA" id="ARBA00022801"/>
    </source>
</evidence>
<evidence type="ECO:0000256" key="2">
    <source>
        <dbReference type="ARBA" id="ARBA00008779"/>
    </source>
</evidence>
<dbReference type="PANTHER" id="PTHR42693:SF42">
    <property type="entry name" value="ARYLSULFATASE G"/>
    <property type="match status" value="1"/>
</dbReference>
<dbReference type="AlphaFoldDB" id="A0A517SJT2"/>
<dbReference type="FunCoup" id="A0A517SJT2">
    <property type="interactions" value="68"/>
</dbReference>
<reference evidence="10 11" key="1">
    <citation type="submission" date="2019-02" db="EMBL/GenBank/DDBJ databases">
        <title>Deep-cultivation of Planctomycetes and their phenomic and genomic characterization uncovers novel biology.</title>
        <authorList>
            <person name="Wiegand S."/>
            <person name="Jogler M."/>
            <person name="Boedeker C."/>
            <person name="Pinto D."/>
            <person name="Vollmers J."/>
            <person name="Rivas-Marin E."/>
            <person name="Kohn T."/>
            <person name="Peeters S.H."/>
            <person name="Heuer A."/>
            <person name="Rast P."/>
            <person name="Oberbeckmann S."/>
            <person name="Bunk B."/>
            <person name="Jeske O."/>
            <person name="Meyerdierks A."/>
            <person name="Storesund J.E."/>
            <person name="Kallscheuer N."/>
            <person name="Luecker S."/>
            <person name="Lage O.M."/>
            <person name="Pohl T."/>
            <person name="Merkel B.J."/>
            <person name="Hornburger P."/>
            <person name="Mueller R.-W."/>
            <person name="Bruemmer F."/>
            <person name="Labrenz M."/>
            <person name="Spormann A.M."/>
            <person name="Op den Camp H."/>
            <person name="Overmann J."/>
            <person name="Amann R."/>
            <person name="Jetten M.S.M."/>
            <person name="Mascher T."/>
            <person name="Medema M.H."/>
            <person name="Devos D.P."/>
            <person name="Kaster A.-K."/>
            <person name="Ovreas L."/>
            <person name="Rohde M."/>
            <person name="Galperin M.Y."/>
            <person name="Jogler C."/>
        </authorList>
    </citation>
    <scope>NUCLEOTIDE SEQUENCE [LARGE SCALE GENOMIC DNA]</scope>
    <source>
        <strain evidence="10 11">Pan44</strain>
    </source>
</reference>
<evidence type="ECO:0000256" key="8">
    <source>
        <dbReference type="SAM" id="SignalP"/>
    </source>
</evidence>
<feature type="compositionally biased region" description="Basic residues" evidence="7">
    <location>
        <begin position="473"/>
        <end position="486"/>
    </location>
</feature>
<dbReference type="Gene3D" id="3.30.1120.10">
    <property type="match status" value="1"/>
</dbReference>
<dbReference type="EMBL" id="CP036271">
    <property type="protein sequence ID" value="QDT56377.1"/>
    <property type="molecule type" value="Genomic_DNA"/>
</dbReference>
<gene>
    <name evidence="10" type="primary">atsA_30</name>
    <name evidence="10" type="ORF">Pan44_44310</name>
</gene>
<dbReference type="Gene3D" id="3.40.720.10">
    <property type="entry name" value="Alkaline Phosphatase, subunit A"/>
    <property type="match status" value="1"/>
</dbReference>
<evidence type="ECO:0000256" key="6">
    <source>
        <dbReference type="ARBA" id="ARBA00022837"/>
    </source>
</evidence>
<dbReference type="InParanoid" id="A0A517SJT2"/>
<evidence type="ECO:0000259" key="9">
    <source>
        <dbReference type="Pfam" id="PF00884"/>
    </source>
</evidence>
<comment type="similarity">
    <text evidence="2">Belongs to the sulfatase family.</text>
</comment>
<dbReference type="InterPro" id="IPR000917">
    <property type="entry name" value="Sulfatase_N"/>
</dbReference>
<evidence type="ECO:0000256" key="4">
    <source>
        <dbReference type="ARBA" id="ARBA00022729"/>
    </source>
</evidence>
<evidence type="ECO:0000256" key="3">
    <source>
        <dbReference type="ARBA" id="ARBA00022723"/>
    </source>
</evidence>
<dbReference type="OrthoDB" id="9783154at2"/>
<evidence type="ECO:0000256" key="7">
    <source>
        <dbReference type="SAM" id="MobiDB-lite"/>
    </source>
</evidence>
<feature type="signal peptide" evidence="8">
    <location>
        <begin position="1"/>
        <end position="19"/>
    </location>
</feature>
<name>A0A517SJT2_9PLAN</name>
<dbReference type="GO" id="GO:0004065">
    <property type="term" value="F:arylsulfatase activity"/>
    <property type="evidence" value="ECO:0007669"/>
    <property type="project" value="UniProtKB-EC"/>
</dbReference>
<dbReference type="KEGG" id="ccos:Pan44_44310"/>
<keyword evidence="5 10" id="KW-0378">Hydrolase</keyword>
<sequence length="486" mass="52601" precursor="true">MSVRFAVLAFLLLAGPALAADPPRPNVVFILADDLGYTDVACFGSKYYETPNIDRLAAQGLRYTHGYTCGPNCQPTRAALMTGQYGPRTGIYTVGSTDRFDTTSRPLVPVPNVVDLDLAKTTVAESMKKAGYATAMFGKWHLGQRDGYHPSQQGFDEAIVSAGKHFNFNTSPKVDVPEGAYLADFLTDKAVDFIERNRTKPFFLYLPHYGVHSPYQAKEDIIARFKDKAAVGGHHDPTYAAMIASVDESVGRVVAKIDELGLGKNTLIIFSSDNGGVGGYSRAGVFKNTGKGEITDNAPLRGGKGMLYEGGVRVPWVVRWTDTIKPGSASTQPILSVDLHPTLLELSGGVAPDNQPLDGVSLVASLKSGGEKPLGREDLFWHFPGYLGAAGNSWRTTPASAIRHGDYKLIEFFEDGRLELYDVVKDAGQEKDLAKEKPDMVKDLHARLVAWRESVNAPIPEKRDDSTKAPAAPKKKGKGKKAAKAA</sequence>
<feature type="domain" description="Sulfatase N-terminal" evidence="9">
    <location>
        <begin position="25"/>
        <end position="348"/>
    </location>
</feature>
<feature type="chain" id="PRO_5022063253" evidence="8">
    <location>
        <begin position="20"/>
        <end position="486"/>
    </location>
</feature>
<dbReference type="RefSeq" id="WP_145033789.1">
    <property type="nucleotide sequence ID" value="NZ_CP036271.1"/>
</dbReference>
<accession>A0A517SJT2</accession>
<protein>
    <submittedName>
        <fullName evidence="10">Arylsulfatase</fullName>
        <ecNumber evidence="10">3.1.6.1</ecNumber>
    </submittedName>
</protein>
<dbReference type="PANTHER" id="PTHR42693">
    <property type="entry name" value="ARYLSULFATASE FAMILY MEMBER"/>
    <property type="match status" value="1"/>
</dbReference>
<evidence type="ECO:0000313" key="10">
    <source>
        <dbReference type="EMBL" id="QDT56377.1"/>
    </source>
</evidence>
<evidence type="ECO:0000313" key="11">
    <source>
        <dbReference type="Proteomes" id="UP000315700"/>
    </source>
</evidence>
<keyword evidence="11" id="KW-1185">Reference proteome</keyword>
<dbReference type="Pfam" id="PF00884">
    <property type="entry name" value="Sulfatase"/>
    <property type="match status" value="1"/>
</dbReference>
<keyword evidence="3" id="KW-0479">Metal-binding</keyword>
<keyword evidence="6" id="KW-0106">Calcium</keyword>
<keyword evidence="4 8" id="KW-0732">Signal</keyword>
<organism evidence="10 11">
    <name type="scientific">Caulifigura coniformis</name>
    <dbReference type="NCBI Taxonomy" id="2527983"/>
    <lineage>
        <taxon>Bacteria</taxon>
        <taxon>Pseudomonadati</taxon>
        <taxon>Planctomycetota</taxon>
        <taxon>Planctomycetia</taxon>
        <taxon>Planctomycetales</taxon>
        <taxon>Planctomycetaceae</taxon>
        <taxon>Caulifigura</taxon>
    </lineage>
</organism>
<dbReference type="InterPro" id="IPR050738">
    <property type="entry name" value="Sulfatase"/>
</dbReference>
<proteinExistence type="inferred from homology"/>
<dbReference type="Proteomes" id="UP000315700">
    <property type="component" value="Chromosome"/>
</dbReference>
<dbReference type="GO" id="GO:0046872">
    <property type="term" value="F:metal ion binding"/>
    <property type="evidence" value="ECO:0007669"/>
    <property type="project" value="UniProtKB-KW"/>
</dbReference>
<dbReference type="SUPFAM" id="SSF53649">
    <property type="entry name" value="Alkaline phosphatase-like"/>
    <property type="match status" value="1"/>
</dbReference>
<dbReference type="EC" id="3.1.6.1" evidence="10"/>
<dbReference type="InterPro" id="IPR017850">
    <property type="entry name" value="Alkaline_phosphatase_core_sf"/>
</dbReference>
<comment type="cofactor">
    <cofactor evidence="1">
        <name>Ca(2+)</name>
        <dbReference type="ChEBI" id="CHEBI:29108"/>
    </cofactor>
</comment>